<evidence type="ECO:0000259" key="2">
    <source>
        <dbReference type="Pfam" id="PF09369"/>
    </source>
</evidence>
<dbReference type="Proteomes" id="UP000523079">
    <property type="component" value="Unassembled WGS sequence"/>
</dbReference>
<protein>
    <recommendedName>
        <fullName evidence="2">MrfA-like Zn-binding domain-containing protein</fullName>
    </recommendedName>
</protein>
<dbReference type="Pfam" id="PF09369">
    <property type="entry name" value="MZB"/>
    <property type="match status" value="1"/>
</dbReference>
<evidence type="ECO:0000256" key="1">
    <source>
        <dbReference type="SAM" id="MobiDB-lite"/>
    </source>
</evidence>
<dbReference type="NCBIfam" id="NF038324">
    <property type="entry name" value="DrmB_fam"/>
    <property type="match status" value="1"/>
</dbReference>
<gene>
    <name evidence="3" type="ORF">FHX74_000523</name>
</gene>
<reference evidence="3 4" key="1">
    <citation type="submission" date="2020-07" db="EMBL/GenBank/DDBJ databases">
        <title>Sequencing the genomes of 1000 actinobacteria strains.</title>
        <authorList>
            <person name="Klenk H.-P."/>
        </authorList>
    </citation>
    <scope>NUCLEOTIDE SEQUENCE [LARGE SCALE GENOMIC DNA]</scope>
    <source>
        <strain evidence="3 4">DSM 100723</strain>
    </source>
</reference>
<feature type="domain" description="MrfA-like Zn-binding" evidence="2">
    <location>
        <begin position="548"/>
        <end position="651"/>
    </location>
</feature>
<dbReference type="InterPro" id="IPR018973">
    <property type="entry name" value="MZB"/>
</dbReference>
<dbReference type="InterPro" id="IPR047721">
    <property type="entry name" value="DrmB"/>
</dbReference>
<keyword evidence="4" id="KW-1185">Reference proteome</keyword>
<dbReference type="AlphaFoldDB" id="A0A7W3P4I4"/>
<comment type="caution">
    <text evidence="3">The sequence shown here is derived from an EMBL/GenBank/DDBJ whole genome shotgun (WGS) entry which is preliminary data.</text>
</comment>
<accession>A0A7W3P4I4</accession>
<sequence>MTVQPPPVGIAGDQVLLPANEPLDPLGDAERVSTEGSKRNFARVGSGRPSSLIFTYGPGAIMDLPQFTIMPAGLDDWDRIWRRRDGIPRIHAPRLLEVVRLMLGPQVEQLRPFPWQPAPNTRSREGADLGVPARVFPQWLRCTGCDLLGPLPKFDYRNTHPYRADEARFEHANCRGRAAARGVGRGAATLSGARRTAVAARYLLVCADGHVDEFPYQLWVHRGQPCEKAEAPVLRMTDSTAGRGSAVITCDSCTLRRGMNEALGELGRLKLPRCRGRHPHLDSFNPAGCDNETRLMLVGASNLWFAATQSVIVMPQTKAEAVDDLADRIRIELADELDDYRANPRLVRGRLKQTIDISEVSDAELEELLARASAPVMAEDERRARQEKWSPVDLLVPEWRYLQREPLGAQHDDPSGLMLSTRPLGRSMPTGVARVLAVDKLRKVNALFGFTRIDELDRVNDLGSRLVPLARARPTWTVATEDRGEGVFLQFDEPSVAQWEAEIADSEIWHAHREAHWRNYRNRMSETAKSVDPDERLPPPRYWLLHTFAHLLIRGMAMECGYSAASLSERIYSWPGVGDREPAAGVLICTTASDSDGTLGGLVALSQPDRLARVVETALHRARRCSSDPVCASRTPRDPEDFLHGAACHCCAMASETSCERANRFLDRRFVIDLPGSSLGFFK</sequence>
<feature type="compositionally biased region" description="Basic and acidic residues" evidence="1">
    <location>
        <begin position="28"/>
        <end position="38"/>
    </location>
</feature>
<organism evidence="3 4">
    <name type="scientific">Microlunatus kandeliicorticis</name>
    <dbReference type="NCBI Taxonomy" id="1759536"/>
    <lineage>
        <taxon>Bacteria</taxon>
        <taxon>Bacillati</taxon>
        <taxon>Actinomycetota</taxon>
        <taxon>Actinomycetes</taxon>
        <taxon>Propionibacteriales</taxon>
        <taxon>Propionibacteriaceae</taxon>
        <taxon>Microlunatus</taxon>
    </lineage>
</organism>
<evidence type="ECO:0000313" key="4">
    <source>
        <dbReference type="Proteomes" id="UP000523079"/>
    </source>
</evidence>
<evidence type="ECO:0000313" key="3">
    <source>
        <dbReference type="EMBL" id="MBA8792929.1"/>
    </source>
</evidence>
<dbReference type="EMBL" id="JACGWT010000001">
    <property type="protein sequence ID" value="MBA8792929.1"/>
    <property type="molecule type" value="Genomic_DNA"/>
</dbReference>
<dbReference type="RefSeq" id="WP_220483392.1">
    <property type="nucleotide sequence ID" value="NZ_JACGWT010000001.1"/>
</dbReference>
<proteinExistence type="predicted"/>
<name>A0A7W3P4I4_9ACTN</name>
<feature type="region of interest" description="Disordered" evidence="1">
    <location>
        <begin position="22"/>
        <end position="41"/>
    </location>
</feature>